<evidence type="ECO:0000256" key="1">
    <source>
        <dbReference type="ARBA" id="ARBA00022729"/>
    </source>
</evidence>
<dbReference type="PROSITE" id="PS51257">
    <property type="entry name" value="PROKAR_LIPOPROTEIN"/>
    <property type="match status" value="1"/>
</dbReference>
<organism evidence="5 6">
    <name type="scientific">Candidatus Egerieisoma faecipullorum</name>
    <dbReference type="NCBI Taxonomy" id="2840963"/>
    <lineage>
        <taxon>Bacteria</taxon>
        <taxon>Bacillati</taxon>
        <taxon>Bacillota</taxon>
        <taxon>Clostridia</taxon>
        <taxon>Eubacteriales</taxon>
        <taxon>Clostridiaceae</taxon>
        <taxon>Clostridiaceae incertae sedis</taxon>
        <taxon>Candidatus Egerieisoma</taxon>
    </lineage>
</organism>
<dbReference type="Gene3D" id="2.60.120.260">
    <property type="entry name" value="Galactose-binding domain-like"/>
    <property type="match status" value="1"/>
</dbReference>
<dbReference type="EMBL" id="DVMM01000169">
    <property type="protein sequence ID" value="HIU30181.1"/>
    <property type="molecule type" value="Genomic_DNA"/>
</dbReference>
<name>A0A9D1I851_9CLOT</name>
<keyword evidence="1 3" id="KW-0732">Signal</keyword>
<dbReference type="InterPro" id="IPR005084">
    <property type="entry name" value="CBM6"/>
</dbReference>
<comment type="caution">
    <text evidence="5">The sequence shown here is derived from an EMBL/GenBank/DDBJ whole genome shotgun (WGS) entry which is preliminary data.</text>
</comment>
<feature type="compositionally biased region" description="Low complexity" evidence="2">
    <location>
        <begin position="41"/>
        <end position="61"/>
    </location>
</feature>
<dbReference type="GO" id="GO:0030246">
    <property type="term" value="F:carbohydrate binding"/>
    <property type="evidence" value="ECO:0007669"/>
    <property type="project" value="InterPro"/>
</dbReference>
<dbReference type="Proteomes" id="UP000824089">
    <property type="component" value="Unassembled WGS sequence"/>
</dbReference>
<feature type="signal peptide" evidence="3">
    <location>
        <begin position="1"/>
        <end position="31"/>
    </location>
</feature>
<feature type="domain" description="CBM6" evidence="4">
    <location>
        <begin position="240"/>
        <end position="373"/>
    </location>
</feature>
<protein>
    <submittedName>
        <fullName evidence="5">Carbohydrate-binding protein</fullName>
    </submittedName>
</protein>
<proteinExistence type="predicted"/>
<dbReference type="CDD" id="cd04080">
    <property type="entry name" value="CBM6_cellulase-like"/>
    <property type="match status" value="1"/>
</dbReference>
<dbReference type="InterPro" id="IPR006584">
    <property type="entry name" value="Cellulose-bd_IV"/>
</dbReference>
<gene>
    <name evidence="5" type="ORF">IAD50_07800</name>
</gene>
<accession>A0A9D1I851</accession>
<dbReference type="AlphaFoldDB" id="A0A9D1I851"/>
<evidence type="ECO:0000313" key="6">
    <source>
        <dbReference type="Proteomes" id="UP000824089"/>
    </source>
</evidence>
<feature type="region of interest" description="Disordered" evidence="2">
    <location>
        <begin position="34"/>
        <end position="66"/>
    </location>
</feature>
<feature type="chain" id="PRO_5039528088" evidence="3">
    <location>
        <begin position="32"/>
        <end position="376"/>
    </location>
</feature>
<dbReference type="SMART" id="SM00606">
    <property type="entry name" value="CBD_IV"/>
    <property type="match status" value="1"/>
</dbReference>
<evidence type="ECO:0000259" key="4">
    <source>
        <dbReference type="PROSITE" id="PS51175"/>
    </source>
</evidence>
<sequence length="376" mass="41336">MNKKRKKYSVLTRAFLLFSAVILALSFSACSGGTDEDAEKTPTAAAATPTPQETAKPTEAPTAPPPENTVEITVEKYPSLFTIFGEATTLAENDAGVPYPCIKLEQSDEDLFNEEYYNSGVYVTLNASEECSAAVYVTLAAPDAVNGASGYMLKYCMNEEFEDPDLDADYVDLDMECLEPLQTVQEFVFDIDLKQGENKLYLFQSTVGEHGGWRISVTGLRLELSAGDIALPEVEEKPKNVIDFPAEGLVLDTTNYNTARGIRPEDTTDEKTQSGQNFGYFDVGAELTYVLNVQKAGTYEISYRLSSPDGTGVLEVYVDDEEAGAMENSENTGDYQAWIDLEDKTEIELSEGEHTLRFTVTESGFNISYFTVLPKA</sequence>
<reference evidence="5" key="1">
    <citation type="submission" date="2020-10" db="EMBL/GenBank/DDBJ databases">
        <authorList>
            <person name="Gilroy R."/>
        </authorList>
    </citation>
    <scope>NUCLEOTIDE SEQUENCE</scope>
    <source>
        <strain evidence="5">CHK195-4489</strain>
    </source>
</reference>
<dbReference type="SUPFAM" id="SSF49785">
    <property type="entry name" value="Galactose-binding domain-like"/>
    <property type="match status" value="1"/>
</dbReference>
<evidence type="ECO:0000256" key="3">
    <source>
        <dbReference type="SAM" id="SignalP"/>
    </source>
</evidence>
<dbReference type="PROSITE" id="PS51175">
    <property type="entry name" value="CBM6"/>
    <property type="match status" value="1"/>
</dbReference>
<dbReference type="InterPro" id="IPR008979">
    <property type="entry name" value="Galactose-bd-like_sf"/>
</dbReference>
<reference evidence="5" key="2">
    <citation type="journal article" date="2021" name="PeerJ">
        <title>Extensive microbial diversity within the chicken gut microbiome revealed by metagenomics and culture.</title>
        <authorList>
            <person name="Gilroy R."/>
            <person name="Ravi A."/>
            <person name="Getino M."/>
            <person name="Pursley I."/>
            <person name="Horton D.L."/>
            <person name="Alikhan N.F."/>
            <person name="Baker D."/>
            <person name="Gharbi K."/>
            <person name="Hall N."/>
            <person name="Watson M."/>
            <person name="Adriaenssens E.M."/>
            <person name="Foster-Nyarko E."/>
            <person name="Jarju S."/>
            <person name="Secka A."/>
            <person name="Antonio M."/>
            <person name="Oren A."/>
            <person name="Chaudhuri R.R."/>
            <person name="La Ragione R."/>
            <person name="Hildebrand F."/>
            <person name="Pallen M.J."/>
        </authorList>
    </citation>
    <scope>NUCLEOTIDE SEQUENCE</scope>
    <source>
        <strain evidence="5">CHK195-4489</strain>
    </source>
</reference>
<evidence type="ECO:0000256" key="2">
    <source>
        <dbReference type="SAM" id="MobiDB-lite"/>
    </source>
</evidence>
<dbReference type="Pfam" id="PF03422">
    <property type="entry name" value="CBM_6"/>
    <property type="match status" value="1"/>
</dbReference>
<evidence type="ECO:0000313" key="5">
    <source>
        <dbReference type="EMBL" id="HIU30181.1"/>
    </source>
</evidence>